<keyword evidence="3" id="KW-0732">Signal</keyword>
<evidence type="ECO:0000256" key="1">
    <source>
        <dbReference type="ARBA" id="ARBA00022529"/>
    </source>
</evidence>
<sequence>MRGSVLTGLCVAAVVLCVYLPQPCEAQWQALVGPLIEKVSGLWHNDTVDFMGRECKFRRSPKIKRWELYHEGKFWCPGWAPFSGNSSKRSRSGSLEEATRDFVRQAFEKGLITEADAKLWLKI</sequence>
<proteinExistence type="evidence at transcript level"/>
<dbReference type="AlphaFoldDB" id="H6TCF4"/>
<dbReference type="EMBL" id="HQ850572">
    <property type="protein sequence ID" value="ADZ46233.1"/>
    <property type="molecule type" value="mRNA"/>
</dbReference>
<name>H6TCF4_ERISI</name>
<evidence type="ECO:0000313" key="4">
    <source>
        <dbReference type="EMBL" id="ADZ46233.1"/>
    </source>
</evidence>
<keyword evidence="2" id="KW-0044">Antibiotic</keyword>
<feature type="signal peptide" evidence="3">
    <location>
        <begin position="1"/>
        <end position="26"/>
    </location>
</feature>
<protein>
    <submittedName>
        <fullName evidence="4">Anti-lipopolysaccharide factor 3</fullName>
    </submittedName>
</protein>
<dbReference type="OrthoDB" id="6368080at2759"/>
<keyword evidence="1" id="KW-0929">Antimicrobial</keyword>
<dbReference type="InterPro" id="IPR038539">
    <property type="entry name" value="Anti-LPS_factor/Scygonadin_sf"/>
</dbReference>
<dbReference type="Pfam" id="PF11630">
    <property type="entry name" value="Anti-LPS-SCYG"/>
    <property type="match status" value="1"/>
</dbReference>
<reference evidence="4" key="1">
    <citation type="submission" date="2011-01" db="EMBL/GenBank/DDBJ databases">
        <title>A new anti-lipopolysaccharide factor (EsALF-3) with strong antimicrobial activity for Listonella anguillarum from Eriocheir sinensis.</title>
        <authorList>
            <person name="Wang L."/>
            <person name="Zhang Y."/>
            <person name="Wang L."/>
            <person name="Yang J."/>
            <person name="Zhou Z."/>
            <person name="Gai Y."/>
            <person name="Qiu L."/>
            <person name="Song L."/>
        </authorList>
    </citation>
    <scope>NUCLEOTIDE SEQUENCE</scope>
</reference>
<dbReference type="Gene3D" id="3.30.160.320">
    <property type="match status" value="1"/>
</dbReference>
<accession>H6TCF4</accession>
<dbReference type="InterPro" id="IPR024509">
    <property type="entry name" value="Anti-LPS_factor/Scygonadin"/>
</dbReference>
<evidence type="ECO:0000256" key="3">
    <source>
        <dbReference type="SAM" id="SignalP"/>
    </source>
</evidence>
<dbReference type="SMR" id="H6TCF4"/>
<gene>
    <name evidence="4" type="primary">ALF-3</name>
</gene>
<dbReference type="GO" id="GO:0042742">
    <property type="term" value="P:defense response to bacterium"/>
    <property type="evidence" value="ECO:0007669"/>
    <property type="project" value="UniProtKB-KW"/>
</dbReference>
<organism evidence="4">
    <name type="scientific">Eriocheir sinensis</name>
    <name type="common">Chinese mitten crab</name>
    <dbReference type="NCBI Taxonomy" id="95602"/>
    <lineage>
        <taxon>Eukaryota</taxon>
        <taxon>Metazoa</taxon>
        <taxon>Ecdysozoa</taxon>
        <taxon>Arthropoda</taxon>
        <taxon>Crustacea</taxon>
        <taxon>Multicrustacea</taxon>
        <taxon>Malacostraca</taxon>
        <taxon>Eumalacostraca</taxon>
        <taxon>Eucarida</taxon>
        <taxon>Decapoda</taxon>
        <taxon>Pleocyemata</taxon>
        <taxon>Brachyura</taxon>
        <taxon>Eubrachyura</taxon>
        <taxon>Grapsoidea</taxon>
        <taxon>Varunidae</taxon>
        <taxon>Eriocheir</taxon>
    </lineage>
</organism>
<feature type="chain" id="PRO_5003607356" evidence="3">
    <location>
        <begin position="27"/>
        <end position="123"/>
    </location>
</feature>
<evidence type="ECO:0000256" key="2">
    <source>
        <dbReference type="ARBA" id="ARBA00023022"/>
    </source>
</evidence>